<feature type="transmembrane region" description="Helical" evidence="1">
    <location>
        <begin position="59"/>
        <end position="80"/>
    </location>
</feature>
<evidence type="ECO:0000313" key="2">
    <source>
        <dbReference type="EMBL" id="SCB73426.1"/>
    </source>
</evidence>
<dbReference type="EMBL" id="FMAU01000001">
    <property type="protein sequence ID" value="SCB73426.1"/>
    <property type="molecule type" value="Genomic_DNA"/>
</dbReference>
<name>A0A0V8HP88_9BACI</name>
<feature type="transmembrane region" description="Helical" evidence="1">
    <location>
        <begin position="7"/>
        <end position="26"/>
    </location>
</feature>
<proteinExistence type="predicted"/>
<keyword evidence="3" id="KW-1185">Reference proteome</keyword>
<accession>A0A0V8HP88</accession>
<dbReference type="AlphaFoldDB" id="A0A0V8HP88"/>
<feature type="transmembrane region" description="Helical" evidence="1">
    <location>
        <begin position="92"/>
        <end position="111"/>
    </location>
</feature>
<dbReference type="InterPro" id="IPR019649">
    <property type="entry name" value="DUF2512"/>
</dbReference>
<gene>
    <name evidence="2" type="ORF">GA0061094_0148</name>
</gene>
<reference evidence="3" key="1">
    <citation type="submission" date="2016-08" db="EMBL/GenBank/DDBJ databases">
        <authorList>
            <person name="Varghese N."/>
            <person name="Submissions Spin"/>
        </authorList>
    </citation>
    <scope>NUCLEOTIDE SEQUENCE [LARGE SCALE GENOMIC DNA]</scope>
    <source>
        <strain evidence="3">SGD-1123</strain>
    </source>
</reference>
<organism evidence="2 3">
    <name type="scientific">[Bacillus] enclensis</name>
    <dbReference type="NCBI Taxonomy" id="1402860"/>
    <lineage>
        <taxon>Bacteria</taxon>
        <taxon>Bacillati</taxon>
        <taxon>Bacillota</taxon>
        <taxon>Bacilli</taxon>
        <taxon>Bacillales</taxon>
        <taxon>Bacillaceae</taxon>
        <taxon>Rossellomorea</taxon>
    </lineage>
</organism>
<sequence>MKHAKAFAIKGIMILAVFSFVLSLGFRVSAESTALIAVLFGAVSYGLGDLAFLHKTNNVVTSTAELFIAFILVWAVISMIEGLDADVALPSAFISALLIGVGEYFFHFYIYRHKLGSVDDRSINVSD</sequence>
<evidence type="ECO:0000256" key="1">
    <source>
        <dbReference type="SAM" id="Phobius"/>
    </source>
</evidence>
<feature type="transmembrane region" description="Helical" evidence="1">
    <location>
        <begin position="32"/>
        <end position="52"/>
    </location>
</feature>
<protein>
    <recommendedName>
        <fullName evidence="4">DUF2512 family protein</fullName>
    </recommendedName>
</protein>
<evidence type="ECO:0008006" key="4">
    <source>
        <dbReference type="Google" id="ProtNLM"/>
    </source>
</evidence>
<dbReference type="Pfam" id="PF10710">
    <property type="entry name" value="DUF2512"/>
    <property type="match status" value="1"/>
</dbReference>
<keyword evidence="1" id="KW-1133">Transmembrane helix</keyword>
<keyword evidence="1" id="KW-0812">Transmembrane</keyword>
<keyword evidence="1" id="KW-0472">Membrane</keyword>
<evidence type="ECO:0000313" key="3">
    <source>
        <dbReference type="Proteomes" id="UP000181997"/>
    </source>
</evidence>
<dbReference type="RefSeq" id="WP_058297086.1">
    <property type="nucleotide sequence ID" value="NZ_FMAU01000001.1"/>
</dbReference>
<dbReference type="OrthoDB" id="2111682at2"/>
<dbReference type="Proteomes" id="UP000181997">
    <property type="component" value="Unassembled WGS sequence"/>
</dbReference>